<dbReference type="SUPFAM" id="SSF48445">
    <property type="entry name" value="14-3-3 protein"/>
    <property type="match status" value="1"/>
</dbReference>
<feature type="region of interest" description="Disordered" evidence="2">
    <location>
        <begin position="234"/>
        <end position="259"/>
    </location>
</feature>
<dbReference type="InterPro" id="IPR036815">
    <property type="entry name" value="14-3-3_dom_sf"/>
</dbReference>
<dbReference type="Gene3D" id="1.20.190.20">
    <property type="entry name" value="14-3-3 domain"/>
    <property type="match status" value="1"/>
</dbReference>
<dbReference type="PIRSF" id="PIRSF000868">
    <property type="entry name" value="14-3-3"/>
    <property type="match status" value="1"/>
</dbReference>
<evidence type="ECO:0000313" key="4">
    <source>
        <dbReference type="EMBL" id="CAK8696647.1"/>
    </source>
</evidence>
<protein>
    <recommendedName>
        <fullName evidence="3">14-3-3 domain-containing protein</fullName>
    </recommendedName>
</protein>
<organism evidence="4 5">
    <name type="scientific">Clavelina lepadiformis</name>
    <name type="common">Light-bulb sea squirt</name>
    <name type="synonym">Ascidia lepadiformis</name>
    <dbReference type="NCBI Taxonomy" id="159417"/>
    <lineage>
        <taxon>Eukaryota</taxon>
        <taxon>Metazoa</taxon>
        <taxon>Chordata</taxon>
        <taxon>Tunicata</taxon>
        <taxon>Ascidiacea</taxon>
        <taxon>Aplousobranchia</taxon>
        <taxon>Clavelinidae</taxon>
        <taxon>Clavelina</taxon>
    </lineage>
</organism>
<dbReference type="InterPro" id="IPR023409">
    <property type="entry name" value="14-3-3_CS"/>
</dbReference>
<proteinExistence type="inferred from homology"/>
<dbReference type="PROSITE" id="PS00796">
    <property type="entry name" value="1433_1"/>
    <property type="match status" value="1"/>
</dbReference>
<comment type="similarity">
    <text evidence="1">Belongs to the 14-3-3 family.</text>
</comment>
<reference evidence="4 5" key="1">
    <citation type="submission" date="2024-02" db="EMBL/GenBank/DDBJ databases">
        <authorList>
            <person name="Daric V."/>
            <person name="Darras S."/>
        </authorList>
    </citation>
    <scope>NUCLEOTIDE SEQUENCE [LARGE SCALE GENOMIC DNA]</scope>
</reference>
<evidence type="ECO:0000256" key="2">
    <source>
        <dbReference type="SAM" id="MobiDB-lite"/>
    </source>
</evidence>
<evidence type="ECO:0000256" key="1">
    <source>
        <dbReference type="ARBA" id="ARBA00006141"/>
    </source>
</evidence>
<gene>
    <name evidence="4" type="ORF">CVLEPA_LOCUS29986</name>
</gene>
<dbReference type="InterPro" id="IPR023410">
    <property type="entry name" value="14-3-3_domain"/>
</dbReference>
<keyword evidence="5" id="KW-1185">Reference proteome</keyword>
<dbReference type="InterPro" id="IPR000308">
    <property type="entry name" value="14-3-3"/>
</dbReference>
<dbReference type="EMBL" id="CAWYQH010000163">
    <property type="protein sequence ID" value="CAK8696647.1"/>
    <property type="molecule type" value="Genomic_DNA"/>
</dbReference>
<evidence type="ECO:0000259" key="3">
    <source>
        <dbReference type="SMART" id="SM00101"/>
    </source>
</evidence>
<accession>A0ABP0GYB2</accession>
<name>A0ABP0GYB2_CLALP</name>
<sequence length="259" mass="29794">MEGTCTKEQHVEWAKVAEQAERYDDMVQHMTEVAKMEEALSSDERNLLSVAYKNVVGTRRSSWRVISSIDQKEDNKMKKDIYKICLAQIAQEIEAKCNEVEALVDDHLLKNAEDDDGHSETFYLKMKGDYFRYVAEVSNNETKKGYADKAHAAYENAHEICQSKMACANPIRLGLALNYSVFFYEILNVKEKACEIARKAFDDAIPEMEKLSDPVYKDSSLIMQLLRDNLTLWTHPDPDDDKEDTVKQTDDDKPTEEDE</sequence>
<evidence type="ECO:0000313" key="5">
    <source>
        <dbReference type="Proteomes" id="UP001642483"/>
    </source>
</evidence>
<dbReference type="PRINTS" id="PR00305">
    <property type="entry name" value="1433ZETA"/>
</dbReference>
<dbReference type="Pfam" id="PF00244">
    <property type="entry name" value="14-3-3"/>
    <property type="match status" value="1"/>
</dbReference>
<dbReference type="CDD" id="cd08774">
    <property type="entry name" value="14-3-3"/>
    <property type="match status" value="1"/>
</dbReference>
<feature type="domain" description="14-3-3" evidence="3">
    <location>
        <begin position="7"/>
        <end position="248"/>
    </location>
</feature>
<dbReference type="Proteomes" id="UP001642483">
    <property type="component" value="Unassembled WGS sequence"/>
</dbReference>
<dbReference type="PANTHER" id="PTHR18860">
    <property type="entry name" value="14-3-3 PROTEIN"/>
    <property type="match status" value="1"/>
</dbReference>
<comment type="caution">
    <text evidence="4">The sequence shown here is derived from an EMBL/GenBank/DDBJ whole genome shotgun (WGS) entry which is preliminary data.</text>
</comment>
<dbReference type="SMART" id="SM00101">
    <property type="entry name" value="14_3_3"/>
    <property type="match status" value="1"/>
</dbReference>